<feature type="region of interest" description="Disordered" evidence="1">
    <location>
        <begin position="311"/>
        <end position="332"/>
    </location>
</feature>
<dbReference type="OrthoDB" id="2564831at2759"/>
<feature type="region of interest" description="Disordered" evidence="1">
    <location>
        <begin position="202"/>
        <end position="233"/>
    </location>
</feature>
<feature type="region of interest" description="Disordered" evidence="1">
    <location>
        <begin position="99"/>
        <end position="124"/>
    </location>
</feature>
<organism evidence="2 3">
    <name type="scientific">Kwoniella shandongensis</name>
    <dbReference type="NCBI Taxonomy" id="1734106"/>
    <lineage>
        <taxon>Eukaryota</taxon>
        <taxon>Fungi</taxon>
        <taxon>Dikarya</taxon>
        <taxon>Basidiomycota</taxon>
        <taxon>Agaricomycotina</taxon>
        <taxon>Tremellomycetes</taxon>
        <taxon>Tremellales</taxon>
        <taxon>Cryptococcaceae</taxon>
        <taxon>Kwoniella</taxon>
    </lineage>
</organism>
<feature type="compositionally biased region" description="Basic residues" evidence="1">
    <location>
        <begin position="317"/>
        <end position="332"/>
    </location>
</feature>
<accession>A0A5M6BX54</accession>
<dbReference type="Proteomes" id="UP000322225">
    <property type="component" value="Chromosome 10"/>
</dbReference>
<dbReference type="EMBL" id="CP144060">
    <property type="protein sequence ID" value="WWD21348.1"/>
    <property type="molecule type" value="Genomic_DNA"/>
</dbReference>
<proteinExistence type="predicted"/>
<protein>
    <submittedName>
        <fullName evidence="2">Uncharacterized protein</fullName>
    </submittedName>
</protein>
<dbReference type="GeneID" id="43591025"/>
<feature type="compositionally biased region" description="Polar residues" evidence="1">
    <location>
        <begin position="40"/>
        <end position="59"/>
    </location>
</feature>
<reference evidence="2" key="1">
    <citation type="submission" date="2017-08" db="EMBL/GenBank/DDBJ databases">
        <authorList>
            <person name="Cuomo C."/>
            <person name="Billmyre B."/>
            <person name="Heitman J."/>
        </authorList>
    </citation>
    <scope>NUCLEOTIDE SEQUENCE</scope>
    <source>
        <strain evidence="2">CBS 12478</strain>
    </source>
</reference>
<gene>
    <name evidence="2" type="ORF">CI109_105832</name>
</gene>
<dbReference type="AlphaFoldDB" id="A0A5M6BX54"/>
<dbReference type="KEGG" id="ksn:43591025"/>
<evidence type="ECO:0000313" key="3">
    <source>
        <dbReference type="Proteomes" id="UP000322225"/>
    </source>
</evidence>
<evidence type="ECO:0000256" key="1">
    <source>
        <dbReference type="SAM" id="MobiDB-lite"/>
    </source>
</evidence>
<sequence length="332" mass="36694">MLRKAGQSKLLQWINVHLSSNLDETSVISAAYDQREPSQRKSNGQEVNVQTAESGSREGSSVPEMTDGESAEESDSGLGALLRDEYLKSLFITSPTTHFNPIGFPSPPTTLPSLPNGQTQTQTQDLITGRKRAQTRNQYTQLLNKFPTPTSPYLSPKLASLNLANSMRGHITSNNQSKVGTTAPLNIRRHVKPLNIIATTTTTAAATAPPPIPPKAPQRQSQTIAFPPSSSPSLCDSRKIVELRIFLTREAGVYHQIAHRLVSSRWAWAEMTDDLRNRVEDELNWLDMTRLLDEIRILRFSESKGLGDEFGRSHGMGTKKKSMVHKGGHGYI</sequence>
<reference evidence="2" key="2">
    <citation type="submission" date="2024-01" db="EMBL/GenBank/DDBJ databases">
        <title>Comparative genomics of Cryptococcus and Kwoniella reveals pathogenesis evolution and contrasting modes of karyotype evolution via chromosome fusion or intercentromeric recombination.</title>
        <authorList>
            <person name="Coelho M.A."/>
            <person name="David-Palma M."/>
            <person name="Shea T."/>
            <person name="Bowers K."/>
            <person name="McGinley-Smith S."/>
            <person name="Mohammad A.W."/>
            <person name="Gnirke A."/>
            <person name="Yurkov A.M."/>
            <person name="Nowrousian M."/>
            <person name="Sun S."/>
            <person name="Cuomo C.A."/>
            <person name="Heitman J."/>
        </authorList>
    </citation>
    <scope>NUCLEOTIDE SEQUENCE</scope>
    <source>
        <strain evidence="2">CBS 12478</strain>
    </source>
</reference>
<dbReference type="RefSeq" id="XP_031858913.1">
    <property type="nucleotide sequence ID" value="XM_032006861.1"/>
</dbReference>
<keyword evidence="3" id="KW-1185">Reference proteome</keyword>
<feature type="compositionally biased region" description="Acidic residues" evidence="1">
    <location>
        <begin position="66"/>
        <end position="75"/>
    </location>
</feature>
<evidence type="ECO:0000313" key="2">
    <source>
        <dbReference type="EMBL" id="WWD21348.1"/>
    </source>
</evidence>
<name>A0A5M6BX54_9TREE</name>
<feature type="region of interest" description="Disordered" evidence="1">
    <location>
        <begin position="33"/>
        <end position="76"/>
    </location>
</feature>